<evidence type="ECO:0000313" key="2">
    <source>
        <dbReference type="Proteomes" id="UP001202248"/>
    </source>
</evidence>
<keyword evidence="2" id="KW-1185">Reference proteome</keyword>
<organism evidence="1 2">
    <name type="scientific">Niabella ginsengisoli</name>
    <dbReference type="NCBI Taxonomy" id="522298"/>
    <lineage>
        <taxon>Bacteria</taxon>
        <taxon>Pseudomonadati</taxon>
        <taxon>Bacteroidota</taxon>
        <taxon>Chitinophagia</taxon>
        <taxon>Chitinophagales</taxon>
        <taxon>Chitinophagaceae</taxon>
        <taxon>Niabella</taxon>
    </lineage>
</organism>
<sequence>MLDARDEYIKAEGITLENVIVRGRQKSEIEKLDEEYASGLFSGGINSRTYDLRNELFSGDIFQYLQGRIAGLQVSGTPGNYVLSYRGGAGLSGGNNVTIYLDEMQTDADMVSSVSVNQIAMIKLLPNSVAVPGNGTALAIYTKRGADFSASIESATDIITYNGYNVLKEFYSPNYDQQPNPEKADNRLTLSWQPSFL</sequence>
<protein>
    <recommendedName>
        <fullName evidence="3">TonB-dependent receptor plug domain-containing protein</fullName>
    </recommendedName>
</protein>
<comment type="caution">
    <text evidence="1">The sequence shown here is derived from an EMBL/GenBank/DDBJ whole genome shotgun (WGS) entry which is preliminary data.</text>
</comment>
<gene>
    <name evidence="1" type="ORF">MKP09_06565</name>
</gene>
<dbReference type="EMBL" id="JAKWBL010000001">
    <property type="protein sequence ID" value="MCH5597592.1"/>
    <property type="molecule type" value="Genomic_DNA"/>
</dbReference>
<evidence type="ECO:0000313" key="1">
    <source>
        <dbReference type="EMBL" id="MCH5597592.1"/>
    </source>
</evidence>
<name>A0ABS9SGV5_9BACT</name>
<proteinExistence type="predicted"/>
<dbReference type="RefSeq" id="WP_240826971.1">
    <property type="nucleotide sequence ID" value="NZ_JAKWBL010000001.1"/>
</dbReference>
<accession>A0ABS9SGV5</accession>
<dbReference type="Proteomes" id="UP001202248">
    <property type="component" value="Unassembled WGS sequence"/>
</dbReference>
<reference evidence="1 2" key="1">
    <citation type="submission" date="2022-02" db="EMBL/GenBank/DDBJ databases">
        <authorList>
            <person name="Min J."/>
        </authorList>
    </citation>
    <scope>NUCLEOTIDE SEQUENCE [LARGE SCALE GENOMIC DNA]</scope>
    <source>
        <strain evidence="1 2">GR10-1</strain>
    </source>
</reference>
<evidence type="ECO:0008006" key="3">
    <source>
        <dbReference type="Google" id="ProtNLM"/>
    </source>
</evidence>